<feature type="domain" description="Serine aminopeptidase S33" evidence="1">
    <location>
        <begin position="18"/>
        <end position="135"/>
    </location>
</feature>
<gene>
    <name evidence="2" type="primary">est</name>
    <name evidence="2" type="ORF">TEGL_23270</name>
</gene>
<dbReference type="PIRSF" id="PIRSF017388">
    <property type="entry name" value="Esterase_lipase"/>
    <property type="match status" value="1"/>
</dbReference>
<dbReference type="PANTHER" id="PTHR43689">
    <property type="entry name" value="HYDROLASE"/>
    <property type="match status" value="1"/>
</dbReference>
<keyword evidence="2" id="KW-0378">Hydrolase</keyword>
<organism evidence="2 3">
    <name type="scientific">Terrisporobacter glycolicus ATCC 14880 = DSM 1288</name>
    <dbReference type="NCBI Taxonomy" id="1121315"/>
    <lineage>
        <taxon>Bacteria</taxon>
        <taxon>Bacillati</taxon>
        <taxon>Bacillota</taxon>
        <taxon>Clostridia</taxon>
        <taxon>Peptostreptococcales</taxon>
        <taxon>Peptostreptococcaceae</taxon>
        <taxon>Terrisporobacter</taxon>
    </lineage>
</organism>
<name>A0ABZ2EVV3_9FIRM</name>
<proteinExistence type="predicted"/>
<dbReference type="EC" id="3.1.1.1" evidence="2"/>
<accession>A0ABZ2EVV3</accession>
<dbReference type="Proteomes" id="UP001348492">
    <property type="component" value="Chromosome"/>
</dbReference>
<sequence>MVVEKQIHKPFAFENKKSNTMVIFIHGILEGPNQFKEFAENVHKEGFSYSAVLLDGHGKSGEEFGRSNKNKWLGTVEKEILKYKDDYENIILVGHSMGSLISLLFTLKYKNKIKGLVLISAPLKVFVKFNMIISSIRVALGRIREEDILAKCAQKAFSVDRCLPVTYFTWIPRYVDLFKLIRISRKELKNIEIPTFIVHCKKDELVSHRSLKVYNSKLQNDYKIINLEKSGHFYYDENEFKILLNEFKIFINKSIS</sequence>
<protein>
    <submittedName>
        <fullName evidence="2">Carboxylesterase</fullName>
        <ecNumber evidence="2">3.1.1.1</ecNumber>
    </submittedName>
</protein>
<keyword evidence="3" id="KW-1185">Reference proteome</keyword>
<dbReference type="InterPro" id="IPR012354">
    <property type="entry name" value="Esterase_lipase"/>
</dbReference>
<dbReference type="InterPro" id="IPR022742">
    <property type="entry name" value="Hydrolase_4"/>
</dbReference>
<evidence type="ECO:0000259" key="1">
    <source>
        <dbReference type="Pfam" id="PF12146"/>
    </source>
</evidence>
<dbReference type="RefSeq" id="WP_018590620.1">
    <property type="nucleotide sequence ID" value="NZ_CP117523.1"/>
</dbReference>
<evidence type="ECO:0000313" key="3">
    <source>
        <dbReference type="Proteomes" id="UP001348492"/>
    </source>
</evidence>
<dbReference type="Pfam" id="PF12146">
    <property type="entry name" value="Hydrolase_4"/>
    <property type="match status" value="1"/>
</dbReference>
<dbReference type="EMBL" id="CP117523">
    <property type="protein sequence ID" value="WWD83907.1"/>
    <property type="molecule type" value="Genomic_DNA"/>
</dbReference>
<dbReference type="Gene3D" id="3.40.50.1820">
    <property type="entry name" value="alpha/beta hydrolase"/>
    <property type="match status" value="1"/>
</dbReference>
<reference evidence="2 3" key="1">
    <citation type="journal article" date="2023" name="PLoS ONE">
        <title>Genome-based metabolic and phylogenomic analysis of three Terrisporobacter species.</title>
        <authorList>
            <person name="Boer T."/>
            <person name="Bengelsdorf F.R."/>
            <person name="Bomeke M."/>
            <person name="Daniel R."/>
            <person name="Poehlein A."/>
        </authorList>
    </citation>
    <scope>NUCLEOTIDE SEQUENCE [LARGE SCALE GENOMIC DNA]</scope>
    <source>
        <strain evidence="2 3">DSM 1288</strain>
    </source>
</reference>
<dbReference type="InterPro" id="IPR029058">
    <property type="entry name" value="AB_hydrolase_fold"/>
</dbReference>
<dbReference type="PANTHER" id="PTHR43689:SF8">
    <property type="entry name" value="ALPHA_BETA-HYDROLASES SUPERFAMILY PROTEIN"/>
    <property type="match status" value="1"/>
</dbReference>
<evidence type="ECO:0000313" key="2">
    <source>
        <dbReference type="EMBL" id="WWD83907.1"/>
    </source>
</evidence>
<dbReference type="GO" id="GO:0106435">
    <property type="term" value="F:carboxylesterase activity"/>
    <property type="evidence" value="ECO:0007669"/>
    <property type="project" value="UniProtKB-EC"/>
</dbReference>
<dbReference type="SUPFAM" id="SSF53474">
    <property type="entry name" value="alpha/beta-Hydrolases"/>
    <property type="match status" value="1"/>
</dbReference>